<keyword evidence="2" id="KW-1185">Reference proteome</keyword>
<name>A0ABW1V2Z0_9BACL</name>
<evidence type="ECO:0000313" key="1">
    <source>
        <dbReference type="EMBL" id="MFC6332003.1"/>
    </source>
</evidence>
<comment type="caution">
    <text evidence="1">The sequence shown here is derived from an EMBL/GenBank/DDBJ whole genome shotgun (WGS) entry which is preliminary data.</text>
</comment>
<protein>
    <submittedName>
        <fullName evidence="1">Uncharacterized protein</fullName>
    </submittedName>
</protein>
<dbReference type="Proteomes" id="UP001596233">
    <property type="component" value="Unassembled WGS sequence"/>
</dbReference>
<evidence type="ECO:0000313" key="2">
    <source>
        <dbReference type="Proteomes" id="UP001596233"/>
    </source>
</evidence>
<reference evidence="2" key="1">
    <citation type="journal article" date="2019" name="Int. J. Syst. Evol. Microbiol.">
        <title>The Global Catalogue of Microorganisms (GCM) 10K type strain sequencing project: providing services to taxonomists for standard genome sequencing and annotation.</title>
        <authorList>
            <consortium name="The Broad Institute Genomics Platform"/>
            <consortium name="The Broad Institute Genome Sequencing Center for Infectious Disease"/>
            <person name="Wu L."/>
            <person name="Ma J."/>
        </authorList>
    </citation>
    <scope>NUCLEOTIDE SEQUENCE [LARGE SCALE GENOMIC DNA]</scope>
    <source>
        <strain evidence="2">PCU 280</strain>
    </source>
</reference>
<proteinExistence type="predicted"/>
<gene>
    <name evidence="1" type="ORF">ACFP56_05160</name>
</gene>
<organism evidence="1 2">
    <name type="scientific">Paenibacillus septentrionalis</name>
    <dbReference type="NCBI Taxonomy" id="429342"/>
    <lineage>
        <taxon>Bacteria</taxon>
        <taxon>Bacillati</taxon>
        <taxon>Bacillota</taxon>
        <taxon>Bacilli</taxon>
        <taxon>Bacillales</taxon>
        <taxon>Paenibacillaceae</taxon>
        <taxon>Paenibacillus</taxon>
    </lineage>
</organism>
<accession>A0ABW1V2Z0</accession>
<dbReference type="EMBL" id="JBHSTE010000002">
    <property type="protein sequence ID" value="MFC6332003.1"/>
    <property type="molecule type" value="Genomic_DNA"/>
</dbReference>
<sequence length="92" mass="10319">MDMKKITILLGILILVVLTACTADNSFFTDPNGNKYKYKLELTGTLPNAKIESKYIILTNDKTLTFDKVAQSMYSSNSTDSNGIHYYLLLSE</sequence>
<dbReference type="PROSITE" id="PS51257">
    <property type="entry name" value="PROKAR_LIPOPROTEIN"/>
    <property type="match status" value="1"/>
</dbReference>
<dbReference type="RefSeq" id="WP_379231907.1">
    <property type="nucleotide sequence ID" value="NZ_JBHSTE010000002.1"/>
</dbReference>